<evidence type="ECO:0000313" key="2">
    <source>
        <dbReference type="Proteomes" id="UP000838756"/>
    </source>
</evidence>
<sequence length="157" mass="17925">MPESFPLCSQRRVKSTNPHLPLYLFHGEVLNDTPHQECGCYLQVKQTRGTCGGFQFWDLPFLRPHINLVLPQKTAATKLSHHDIYNTRLLSQTPTEQNPTVFSFFALGLAHKNAFAHKRELERGRLKISAVAVITKLLLQHNAEAIAILRFRETTHT</sequence>
<comment type="caution">
    <text evidence="1">The sequence shown here is derived from an EMBL/GenBank/DDBJ whole genome shotgun (WGS) entry which is preliminary data.</text>
</comment>
<evidence type="ECO:0000313" key="1">
    <source>
        <dbReference type="EMBL" id="CAH2237833.1"/>
    </source>
</evidence>
<reference evidence="1" key="1">
    <citation type="submission" date="2022-03" db="EMBL/GenBank/DDBJ databases">
        <authorList>
            <person name="Lindestad O."/>
        </authorList>
    </citation>
    <scope>NUCLEOTIDE SEQUENCE</scope>
</reference>
<protein>
    <submittedName>
        <fullName evidence="1">Jg4409 protein</fullName>
    </submittedName>
</protein>
<keyword evidence="2" id="KW-1185">Reference proteome</keyword>
<gene>
    <name evidence="1" type="primary">jg4409</name>
    <name evidence="1" type="ORF">PAEG_LOCUS15003</name>
</gene>
<dbReference type="Proteomes" id="UP000838756">
    <property type="component" value="Unassembled WGS sequence"/>
</dbReference>
<organism evidence="1 2">
    <name type="scientific">Pararge aegeria aegeria</name>
    <dbReference type="NCBI Taxonomy" id="348720"/>
    <lineage>
        <taxon>Eukaryota</taxon>
        <taxon>Metazoa</taxon>
        <taxon>Ecdysozoa</taxon>
        <taxon>Arthropoda</taxon>
        <taxon>Hexapoda</taxon>
        <taxon>Insecta</taxon>
        <taxon>Pterygota</taxon>
        <taxon>Neoptera</taxon>
        <taxon>Endopterygota</taxon>
        <taxon>Lepidoptera</taxon>
        <taxon>Glossata</taxon>
        <taxon>Ditrysia</taxon>
        <taxon>Papilionoidea</taxon>
        <taxon>Nymphalidae</taxon>
        <taxon>Satyrinae</taxon>
        <taxon>Satyrini</taxon>
        <taxon>Parargina</taxon>
        <taxon>Pararge</taxon>
    </lineage>
</organism>
<name>A0A8S4RK91_9NEOP</name>
<dbReference type="EMBL" id="CAKXAJ010025292">
    <property type="protein sequence ID" value="CAH2237833.1"/>
    <property type="molecule type" value="Genomic_DNA"/>
</dbReference>
<proteinExistence type="predicted"/>
<dbReference type="AlphaFoldDB" id="A0A8S4RK91"/>
<accession>A0A8S4RK91</accession>